<comment type="caution">
    <text evidence="3">The sequence shown here is derived from an EMBL/GenBank/DDBJ whole genome shotgun (WGS) entry which is preliminary data.</text>
</comment>
<evidence type="ECO:0000313" key="3">
    <source>
        <dbReference type="EMBL" id="MBT0774181.1"/>
    </source>
</evidence>
<dbReference type="Proteomes" id="UP001197247">
    <property type="component" value="Unassembled WGS sequence"/>
</dbReference>
<keyword evidence="4" id="KW-1185">Reference proteome</keyword>
<feature type="region of interest" description="Disordered" evidence="1">
    <location>
        <begin position="302"/>
        <end position="321"/>
    </location>
</feature>
<organism evidence="3 4">
    <name type="scientific">Kineosporia corallincola</name>
    <dbReference type="NCBI Taxonomy" id="2835133"/>
    <lineage>
        <taxon>Bacteria</taxon>
        <taxon>Bacillati</taxon>
        <taxon>Actinomycetota</taxon>
        <taxon>Actinomycetes</taxon>
        <taxon>Kineosporiales</taxon>
        <taxon>Kineosporiaceae</taxon>
        <taxon>Kineosporia</taxon>
    </lineage>
</organism>
<dbReference type="EMBL" id="JAHBAY010000024">
    <property type="protein sequence ID" value="MBT0774181.1"/>
    <property type="molecule type" value="Genomic_DNA"/>
</dbReference>
<dbReference type="Pfam" id="PF12666">
    <property type="entry name" value="PrgI"/>
    <property type="match status" value="1"/>
</dbReference>
<keyword evidence="2" id="KW-0472">Membrane</keyword>
<feature type="region of interest" description="Disordered" evidence="1">
    <location>
        <begin position="413"/>
        <end position="529"/>
    </location>
</feature>
<sequence>MTRRFAVWSACRHRDTPLEGARPVPEPDGPGCLFVSFLDEGMRTMNASVSEPAVPVRARIPADLDLEDPVVAGLSVHQALVLASVAVPVMLAWQVLDARIPAIVFAGGAALVLGATVALVLLHRDGLSLDRWLLAAVRYRLRPRAWSVQTDFTQVPAERGRAPVAAITQEGVLVHPDGLHVVLVACTTIPSILATDQDDAVLAAGMARWLNSLSGPVQIVVRNRPSDLAAVAATLAEEAATLANPALARLALDHAGMLLDLAETERPLQRTVVIACSGGLPSGGQQLRHLLPRNRFWSRRRSAARPAEDLDAGGERRQRLLSPSAAAQALSRARRTVAELGDLGADAVVLGGLEVQQVLAGAWTPCLLASNPDHGARLYDVNDVPEWDVPEDFWEERGGSAGRGDLEFLQETEGHDAVVPHGWVRQVDDGWGGGASAGGLDDEPDDEPAGDVVSNGPSPGRSWAGDEADVDGEDASDPTRPDRAVETPGAGGAGSQRRVPRMLPLPGGRRIRPRDGADPEVWAPDRGQR</sequence>
<feature type="compositionally biased region" description="Acidic residues" evidence="1">
    <location>
        <begin position="466"/>
        <end position="476"/>
    </location>
</feature>
<keyword evidence="2" id="KW-0812">Transmembrane</keyword>
<name>A0ABS5TTN9_9ACTN</name>
<feature type="compositionally biased region" description="Acidic residues" evidence="1">
    <location>
        <begin position="440"/>
        <end position="449"/>
    </location>
</feature>
<gene>
    <name evidence="3" type="ORF">KIH74_34870</name>
</gene>
<keyword evidence="2" id="KW-1133">Transmembrane helix</keyword>
<reference evidence="3 4" key="1">
    <citation type="submission" date="2021-05" db="EMBL/GenBank/DDBJ databases">
        <title>Kineosporia and Streptomyces sp. nov. two new marine actinobacteria isolated from Coral.</title>
        <authorList>
            <person name="Buangrab K."/>
            <person name="Sutthacheep M."/>
            <person name="Yeemin T."/>
            <person name="Harunari E."/>
            <person name="Igarashi Y."/>
            <person name="Kanchanasin P."/>
            <person name="Tanasupawat S."/>
            <person name="Phongsopitanun W."/>
        </authorList>
    </citation>
    <scope>NUCLEOTIDE SEQUENCE [LARGE SCALE GENOMIC DNA]</scope>
    <source>
        <strain evidence="3 4">J2-2</strain>
    </source>
</reference>
<proteinExistence type="predicted"/>
<dbReference type="RefSeq" id="WP_214160720.1">
    <property type="nucleotide sequence ID" value="NZ_JAHBAY010000024.1"/>
</dbReference>
<evidence type="ECO:0000313" key="4">
    <source>
        <dbReference type="Proteomes" id="UP001197247"/>
    </source>
</evidence>
<feature type="transmembrane region" description="Helical" evidence="2">
    <location>
        <begin position="102"/>
        <end position="122"/>
    </location>
</feature>
<dbReference type="InterPro" id="IPR024414">
    <property type="entry name" value="Uncharacterised_PrgI"/>
</dbReference>
<evidence type="ECO:0000256" key="1">
    <source>
        <dbReference type="SAM" id="MobiDB-lite"/>
    </source>
</evidence>
<protein>
    <submittedName>
        <fullName evidence="3">PrgI family protein</fullName>
    </submittedName>
</protein>
<evidence type="ECO:0000256" key="2">
    <source>
        <dbReference type="SAM" id="Phobius"/>
    </source>
</evidence>
<accession>A0ABS5TTN9</accession>